<dbReference type="AlphaFoldDB" id="A0A6T8IYL9"/>
<organism evidence="2">
    <name type="scientific">Hemiselmis andersenii</name>
    <name type="common">Cryptophyte alga</name>
    <dbReference type="NCBI Taxonomy" id="464988"/>
    <lineage>
        <taxon>Eukaryota</taxon>
        <taxon>Cryptophyceae</taxon>
        <taxon>Cryptomonadales</taxon>
        <taxon>Hemiselmidaceae</taxon>
        <taxon>Hemiselmis</taxon>
    </lineage>
</organism>
<feature type="compositionally biased region" description="Basic and acidic residues" evidence="1">
    <location>
        <begin position="263"/>
        <end position="274"/>
    </location>
</feature>
<feature type="compositionally biased region" description="Low complexity" evidence="1">
    <location>
        <begin position="288"/>
        <end position="304"/>
    </location>
</feature>
<feature type="region of interest" description="Disordered" evidence="1">
    <location>
        <begin position="401"/>
        <end position="427"/>
    </location>
</feature>
<dbReference type="EMBL" id="HBFK01010910">
    <property type="protein sequence ID" value="CAD8740020.1"/>
    <property type="molecule type" value="Transcribed_RNA"/>
</dbReference>
<feature type="region of interest" description="Disordered" evidence="1">
    <location>
        <begin position="263"/>
        <end position="304"/>
    </location>
</feature>
<reference evidence="2" key="1">
    <citation type="submission" date="2021-01" db="EMBL/GenBank/DDBJ databases">
        <authorList>
            <person name="Corre E."/>
            <person name="Pelletier E."/>
            <person name="Niang G."/>
            <person name="Scheremetjew M."/>
            <person name="Finn R."/>
            <person name="Kale V."/>
            <person name="Holt S."/>
            <person name="Cochrane G."/>
            <person name="Meng A."/>
            <person name="Brown T."/>
            <person name="Cohen L."/>
        </authorList>
    </citation>
    <scope>NUCLEOTIDE SEQUENCE</scope>
    <source>
        <strain evidence="2">CCMP441</strain>
    </source>
</reference>
<feature type="region of interest" description="Disordered" evidence="1">
    <location>
        <begin position="363"/>
        <end position="385"/>
    </location>
</feature>
<sequence length="608" mass="64968">MVFPRGAVGALAGAGAVCLLLVAVSVVRGPGRVQLLGPPSLFDSNTPVQWDSSAVDTDISGLHRYFNAAGADLARVPRARTMGLAQLPSDGYHVSSWSKKHRHNVGVGKVDSATSNGIWHSKDQAWAGIDEVFPTDTPYAYEEDHQDKGEGAKMKSFIDHVRNQLASFEKTLPKDASKESSKEKATVASLTRVLEAGRTALAKIEHTVQHHTPSGSKALPTSLRMVSPHHPAAAGKKAFGLRAHYISSESARGDIDRYFARQDAATERENERNARASGAVSTAPQHKLSSLASQATSASQASPAPTRDAAAIKAFASEFAAQLSSALEEHKEGGVQPNAESCQLCVKIFGCEDCCEPVCKDAPSASSARGTRQPAAAHEGATKRGAREPCECKSAECGECPDDDNGQEGARRVREERERERRALSAAGQAVSATNSILRDRIAALEATNDLAKRQGLMGAYGEGSDDQVWPQREPFAGKSEQVASGASETIHELVKELGAAKANSNRLQTRLARVEKVAMEGAEATAQQRADIEVLESELKRQTGAARRMREGLDRYGGGGALQQDSAPFYDLKGHGGRSTESAVRFFEDHPNQVKRDVGPHAIASRD</sequence>
<evidence type="ECO:0000313" key="2">
    <source>
        <dbReference type="EMBL" id="CAD8740020.1"/>
    </source>
</evidence>
<protein>
    <submittedName>
        <fullName evidence="2">Uncharacterized protein</fullName>
    </submittedName>
</protein>
<accession>A0A6T8IYL9</accession>
<feature type="compositionally biased region" description="Basic and acidic residues" evidence="1">
    <location>
        <begin position="409"/>
        <end position="423"/>
    </location>
</feature>
<name>A0A6T8IYL9_HEMAN</name>
<evidence type="ECO:0000256" key="1">
    <source>
        <dbReference type="SAM" id="MobiDB-lite"/>
    </source>
</evidence>
<proteinExistence type="predicted"/>
<gene>
    <name evidence="2" type="ORF">HAND1043_LOCUS6512</name>
</gene>